<dbReference type="Pfam" id="PF13157">
    <property type="entry name" value="Enas"/>
    <property type="match status" value="1"/>
</dbReference>
<dbReference type="Proteomes" id="UP000198935">
    <property type="component" value="Unassembled WGS sequence"/>
</dbReference>
<dbReference type="EMBL" id="FNPI01000001">
    <property type="protein sequence ID" value="SDY18250.1"/>
    <property type="molecule type" value="Genomic_DNA"/>
</dbReference>
<dbReference type="OrthoDB" id="2885588at2"/>
<reference evidence="3" key="1">
    <citation type="submission" date="2016-10" db="EMBL/GenBank/DDBJ databases">
        <authorList>
            <person name="Varghese N."/>
            <person name="Submissions S."/>
        </authorList>
    </citation>
    <scope>NUCLEOTIDE SEQUENCE [LARGE SCALE GENOMIC DNA]</scope>
    <source>
        <strain evidence="3">SP</strain>
    </source>
</reference>
<evidence type="ECO:0000259" key="1">
    <source>
        <dbReference type="Pfam" id="PF13157"/>
    </source>
</evidence>
<dbReference type="AlphaFoldDB" id="A0A1H3HS54"/>
<organism evidence="2 3">
    <name type="scientific">Evansella caseinilytica</name>
    <dbReference type="NCBI Taxonomy" id="1503961"/>
    <lineage>
        <taxon>Bacteria</taxon>
        <taxon>Bacillati</taxon>
        <taxon>Bacillota</taxon>
        <taxon>Bacilli</taxon>
        <taxon>Bacillales</taxon>
        <taxon>Bacillaceae</taxon>
        <taxon>Evansella</taxon>
    </lineage>
</organism>
<accession>A0A1H3HS54</accession>
<evidence type="ECO:0000313" key="2">
    <source>
        <dbReference type="EMBL" id="SDY18250.1"/>
    </source>
</evidence>
<evidence type="ECO:0000313" key="3">
    <source>
        <dbReference type="Proteomes" id="UP000198935"/>
    </source>
</evidence>
<dbReference type="STRING" id="1503961.SAMN05421736_101596"/>
<keyword evidence="3" id="KW-1185">Reference proteome</keyword>
<dbReference type="InterPro" id="IPR025055">
    <property type="entry name" value="Ena_core"/>
</dbReference>
<sequence length="110" mass="11865">MSCNDKCCSPKYLTNVVSHSWRGQEGPLFPYLSEQLTAVTGYVLNNGSSNGSVLVQFLRGGIAGTPLPFQLTVEPGEYKSFTIVGIDAVRIDPDNNAATGELNMAINFHI</sequence>
<name>A0A1H3HS54_9BACI</name>
<protein>
    <recommendedName>
        <fullName evidence="1">Endospore appendages core domain-containing protein</fullName>
    </recommendedName>
</protein>
<gene>
    <name evidence="2" type="ORF">SAMN05421736_101596</name>
</gene>
<feature type="domain" description="Endospore appendages core" evidence="1">
    <location>
        <begin position="6"/>
        <end position="109"/>
    </location>
</feature>
<proteinExistence type="predicted"/>